<dbReference type="RefSeq" id="YP_007007589.1">
    <property type="nucleotide sequence ID" value="NC_019526.1"/>
</dbReference>
<name>H6X4P1_9CAUD</name>
<protein>
    <submittedName>
        <fullName evidence="1">Uncharacterized protein</fullName>
    </submittedName>
</protein>
<organism evidence="1 2">
    <name type="scientific">Klebsiella phage vB_KleM_RaK2</name>
    <dbReference type="NCBI Taxonomy" id="1147094"/>
    <lineage>
        <taxon>Viruses</taxon>
        <taxon>Duplodnaviria</taxon>
        <taxon>Heunggongvirae</taxon>
        <taxon>Uroviricota</taxon>
        <taxon>Caudoviricetes</taxon>
        <taxon>Alcyoneusvirus</taxon>
        <taxon>Alcyoneusvirus RaK2</taxon>
    </lineage>
</organism>
<dbReference type="GeneID" id="14013022"/>
<accession>H6X4P1</accession>
<keyword evidence="2" id="KW-1185">Reference proteome</keyword>
<reference evidence="1 2" key="1">
    <citation type="journal article" date="2012" name="J. Virol.">
        <title>Genome of Klebsiella sp.-Infecting Bacteriophage vB_KleM_RaK2.</title>
        <authorList>
            <person name="Simoliunas E."/>
            <person name="Kaliniene L."/>
            <person name="Truncaite L."/>
            <person name="Klausa V."/>
            <person name="Zajanckauskaite A."/>
            <person name="Meskys R."/>
        </authorList>
    </citation>
    <scope>NUCLEOTIDE SEQUENCE [LARGE SCALE GENOMIC DNA]</scope>
</reference>
<dbReference type="Proteomes" id="UP000007524">
    <property type="component" value="Segment"/>
</dbReference>
<evidence type="ECO:0000313" key="2">
    <source>
        <dbReference type="Proteomes" id="UP000007524"/>
    </source>
</evidence>
<dbReference type="EMBL" id="JQ513383">
    <property type="protein sequence ID" value="AFA44707.1"/>
    <property type="molecule type" value="Genomic_DNA"/>
</dbReference>
<evidence type="ECO:0000313" key="1">
    <source>
        <dbReference type="EMBL" id="AFA44707.1"/>
    </source>
</evidence>
<gene>
    <name evidence="1" type="ORF">RaK2_00434</name>
</gene>
<dbReference type="KEGG" id="vg:14013022"/>
<proteinExistence type="predicted"/>
<sequence length="194" mass="22841">MIERYEFSTRILNEALKKVPLIVEKHSKLYSKYNSNSTFNVGIKNQNYETNIDDSSIEYGSANGSSWTIEFDNSLHDYYNWTPEYNEFSFNTSSVAFLVSSEHMLYALYDFNTEIFIIEDTDLSFEVNCIDSLREMIFTLQLEYSDIIETELLWSMLSPMIEFKKLLTPDKDVAIIFEPYRQEFLELNPEIPNV</sequence>